<evidence type="ECO:0000256" key="2">
    <source>
        <dbReference type="ARBA" id="ARBA00006149"/>
    </source>
</evidence>
<evidence type="ECO:0000256" key="7">
    <source>
        <dbReference type="ARBA" id="ARBA00048619"/>
    </source>
</evidence>
<reference evidence="19" key="1">
    <citation type="submission" date="2023-06" db="EMBL/GenBank/DDBJ databases">
        <title>Reference genome for the Northern bat (Eptesicus nilssonii), a most northern bat species.</title>
        <authorList>
            <person name="Laine V.N."/>
            <person name="Pulliainen A.T."/>
            <person name="Lilley T.M."/>
        </authorList>
    </citation>
    <scope>NUCLEOTIDE SEQUENCE</scope>
    <source>
        <strain evidence="19">BLF_Eptnil</strain>
        <tissue evidence="19">Kidney</tissue>
    </source>
</reference>
<dbReference type="FunFam" id="3.40.50.150:FF:000077">
    <property type="entry name" value="HemK methyltransferase family member 2"/>
    <property type="match status" value="1"/>
</dbReference>
<evidence type="ECO:0000256" key="14">
    <source>
        <dbReference type="ARBA" id="ARBA00083337"/>
    </source>
</evidence>
<evidence type="ECO:0000256" key="5">
    <source>
        <dbReference type="ARBA" id="ARBA00022691"/>
    </source>
</evidence>
<evidence type="ECO:0000256" key="15">
    <source>
        <dbReference type="ARBA" id="ARBA00093624"/>
    </source>
</evidence>
<keyword evidence="6" id="KW-0539">Nucleus</keyword>
<evidence type="ECO:0000256" key="16">
    <source>
        <dbReference type="ARBA" id="ARBA00093667"/>
    </source>
</evidence>
<dbReference type="EMBL" id="JAULJE010000004">
    <property type="protein sequence ID" value="KAK1344397.1"/>
    <property type="molecule type" value="Genomic_DNA"/>
</dbReference>
<dbReference type="PANTHER" id="PTHR45875">
    <property type="entry name" value="METHYLTRANSFERASE N6AMT1"/>
    <property type="match status" value="1"/>
</dbReference>
<dbReference type="Proteomes" id="UP001177744">
    <property type="component" value="Unassembled WGS sequence"/>
</dbReference>
<keyword evidence="20" id="KW-1185">Reference proteome</keyword>
<sequence length="297" mass="31959">MGVASPVAPSLPTPHTWWPLSPPLASHVWTRLPCSQATTRLKSTNHLPRSYQPGVTGPPHAPRFAPARGTLGSKMAAPSLPTPEHGHVGRGAFREVYAPAEDTFLLLDALEAAAAELMRVELCLEVGSGSGVVSAFLASMIGPRALYMCTDINPNAAACTLETARCNKVHVHPVITDLVKGLLPRLKEKVDLLVFNPPYVVTPPEEVGSHGIEAAWAGGRNGREVMDRFFPLVPDLLSPRGVFYLVTIKENNPEDILETMKVKGLQGTTALSRRAGQEVLSVLRFTKSSHSVCSTLQ</sequence>
<evidence type="ECO:0000256" key="8">
    <source>
        <dbReference type="ARBA" id="ARBA00050903"/>
    </source>
</evidence>
<keyword evidence="3" id="KW-0489">Methyltransferase</keyword>
<evidence type="ECO:0000313" key="19">
    <source>
        <dbReference type="EMBL" id="KAK1344397.1"/>
    </source>
</evidence>
<dbReference type="NCBIfam" id="TIGR00537">
    <property type="entry name" value="hemK_rel_arch"/>
    <property type="match status" value="1"/>
</dbReference>
<comment type="similarity">
    <text evidence="2">Belongs to the eukaryotic/archaeal PrmC-related family.</text>
</comment>
<dbReference type="AlphaFoldDB" id="A0AA40I8K6"/>
<organism evidence="19 20">
    <name type="scientific">Cnephaeus nilssonii</name>
    <name type="common">Northern bat</name>
    <name type="synonym">Eptesicus nilssonii</name>
    <dbReference type="NCBI Taxonomy" id="3371016"/>
    <lineage>
        <taxon>Eukaryota</taxon>
        <taxon>Metazoa</taxon>
        <taxon>Chordata</taxon>
        <taxon>Craniata</taxon>
        <taxon>Vertebrata</taxon>
        <taxon>Euteleostomi</taxon>
        <taxon>Mammalia</taxon>
        <taxon>Eutheria</taxon>
        <taxon>Laurasiatheria</taxon>
        <taxon>Chiroptera</taxon>
        <taxon>Yangochiroptera</taxon>
        <taxon>Vespertilionidae</taxon>
        <taxon>Cnephaeus</taxon>
    </lineage>
</organism>
<dbReference type="Gene3D" id="3.40.50.150">
    <property type="entry name" value="Vaccinia Virus protein VP39"/>
    <property type="match status" value="1"/>
</dbReference>
<evidence type="ECO:0000256" key="3">
    <source>
        <dbReference type="ARBA" id="ARBA00022603"/>
    </source>
</evidence>
<comment type="function">
    <text evidence="9">Methyltransferase that can methylate proteins and, to a lower extent, arsenic. Catalytic subunit of a heterodimer with TRMT112, which monomethylates 'Lys-12' of histone H4 (H4K12me1), a modification present at the promoters of numerous genes encoding cell cycle regulators. Catalytic subunit of a heterodimer with TRMT112, which catalyzes N5-methylation of Glu residue of proteins with a Gly-Gln-Xaa-Xaa-Xaa-Arg motif. Methylates ETF1 on 'Gln-185'; ETF1 needs to be complexed to ERF3 in its GTP-bound form to be efficiently methylated. May also play a role in the modulation of arsenic-induced toxicity by mediating the conversion of monomethylarsonous acid (3+) into the less toxic dimethylarsonic acid. It however only plays a limited role in arsenic metabolism compared with AS3MT.</text>
</comment>
<evidence type="ECO:0000256" key="1">
    <source>
        <dbReference type="ARBA" id="ARBA00004123"/>
    </source>
</evidence>
<feature type="region of interest" description="Disordered" evidence="17">
    <location>
        <begin position="46"/>
        <end position="84"/>
    </location>
</feature>
<accession>A0AA40I8K6</accession>
<name>A0AA40I8K6_CNENI</name>
<evidence type="ECO:0000256" key="10">
    <source>
        <dbReference type="ARBA" id="ARBA00062344"/>
    </source>
</evidence>
<evidence type="ECO:0000256" key="12">
    <source>
        <dbReference type="ARBA" id="ARBA00076540"/>
    </source>
</evidence>
<protein>
    <recommendedName>
        <fullName evidence="15">Methyltransferase HEMK2</fullName>
    </recommendedName>
    <alternativeName>
        <fullName evidence="14">HemK methyltransferase family member 2</fullName>
    </alternativeName>
    <alternativeName>
        <fullName evidence="12">Lysine N-methyltransferase 9</fullName>
    </alternativeName>
    <alternativeName>
        <fullName evidence="11">Methylarsonite methyltransferase N6AMT1</fullName>
    </alternativeName>
    <alternativeName>
        <fullName evidence="16">Methyltransferase N6AMT1</fullName>
    </alternativeName>
    <alternativeName>
        <fullName evidence="13">Protein N(5)-glutamine methyltransferase</fullName>
    </alternativeName>
</protein>
<dbReference type="PROSITE" id="PS00092">
    <property type="entry name" value="N6_MTASE"/>
    <property type="match status" value="1"/>
</dbReference>
<comment type="subunit">
    <text evidence="10">Heterodimer; heterodimerization with TRMT112 is required for S-adenosyl-L-methionine-binding.</text>
</comment>
<dbReference type="InterPro" id="IPR007848">
    <property type="entry name" value="Small_mtfrase_dom"/>
</dbReference>
<evidence type="ECO:0000256" key="13">
    <source>
        <dbReference type="ARBA" id="ARBA00080992"/>
    </source>
</evidence>
<dbReference type="InterPro" id="IPR004557">
    <property type="entry name" value="PrmC-related"/>
</dbReference>
<comment type="catalytic activity">
    <reaction evidence="8">
        <text>methylarsonous acid + S-adenosyl-L-methionine = dimethylarsinate + S-adenosyl-L-homocysteine + 2 H(+)</text>
        <dbReference type="Rhea" id="RHEA:11684"/>
        <dbReference type="ChEBI" id="CHEBI:15378"/>
        <dbReference type="ChEBI" id="CHEBI:16223"/>
        <dbReference type="ChEBI" id="CHEBI:17826"/>
        <dbReference type="ChEBI" id="CHEBI:57856"/>
        <dbReference type="ChEBI" id="CHEBI:59789"/>
    </reaction>
</comment>
<dbReference type="InterPro" id="IPR029063">
    <property type="entry name" value="SAM-dependent_MTases_sf"/>
</dbReference>
<dbReference type="CDD" id="cd02440">
    <property type="entry name" value="AdoMet_MTases"/>
    <property type="match status" value="1"/>
</dbReference>
<evidence type="ECO:0000256" key="11">
    <source>
        <dbReference type="ARBA" id="ARBA00075330"/>
    </source>
</evidence>
<dbReference type="Pfam" id="PF05175">
    <property type="entry name" value="MTS"/>
    <property type="match status" value="1"/>
</dbReference>
<evidence type="ECO:0000256" key="6">
    <source>
        <dbReference type="ARBA" id="ARBA00023242"/>
    </source>
</evidence>
<keyword evidence="4" id="KW-0808">Transferase</keyword>
<dbReference type="GO" id="GO:0036009">
    <property type="term" value="F:protein-glutamine N-methyltransferase activity"/>
    <property type="evidence" value="ECO:0007669"/>
    <property type="project" value="UniProtKB-ARBA"/>
</dbReference>
<dbReference type="SUPFAM" id="SSF53335">
    <property type="entry name" value="S-adenosyl-L-methionine-dependent methyltransferases"/>
    <property type="match status" value="1"/>
</dbReference>
<dbReference type="InterPro" id="IPR052190">
    <property type="entry name" value="Euk-Arch_PrmC-MTase"/>
</dbReference>
<evidence type="ECO:0000256" key="17">
    <source>
        <dbReference type="SAM" id="MobiDB-lite"/>
    </source>
</evidence>
<evidence type="ECO:0000256" key="4">
    <source>
        <dbReference type="ARBA" id="ARBA00022679"/>
    </source>
</evidence>
<evidence type="ECO:0000313" key="20">
    <source>
        <dbReference type="Proteomes" id="UP001177744"/>
    </source>
</evidence>
<dbReference type="PANTHER" id="PTHR45875:SF1">
    <property type="entry name" value="METHYLTRANSFERASE N6AMT1"/>
    <property type="match status" value="1"/>
</dbReference>
<dbReference type="GO" id="GO:0035657">
    <property type="term" value="C:eRF1 methyltransferase complex"/>
    <property type="evidence" value="ECO:0007669"/>
    <property type="project" value="TreeGrafter"/>
</dbReference>
<evidence type="ECO:0000256" key="9">
    <source>
        <dbReference type="ARBA" id="ARBA00053180"/>
    </source>
</evidence>
<proteinExistence type="inferred from homology"/>
<comment type="caution">
    <text evidence="19">The sequence shown here is derived from an EMBL/GenBank/DDBJ whole genome shotgun (WGS) entry which is preliminary data.</text>
</comment>
<keyword evidence="5" id="KW-0949">S-adenosyl-L-methionine</keyword>
<dbReference type="InterPro" id="IPR002052">
    <property type="entry name" value="DNA_methylase_N6_adenine_CS"/>
</dbReference>
<comment type="catalytic activity">
    <reaction evidence="7">
        <text>L-lysyl-[histone] + S-adenosyl-L-methionine = N(6)-methyl-L-lysyl-[histone] + S-adenosyl-L-homocysteine + H(+)</text>
        <dbReference type="Rhea" id="RHEA:10024"/>
        <dbReference type="Rhea" id="RHEA-COMP:9845"/>
        <dbReference type="Rhea" id="RHEA-COMP:9846"/>
        <dbReference type="ChEBI" id="CHEBI:15378"/>
        <dbReference type="ChEBI" id="CHEBI:29969"/>
        <dbReference type="ChEBI" id="CHEBI:57856"/>
        <dbReference type="ChEBI" id="CHEBI:59789"/>
        <dbReference type="ChEBI" id="CHEBI:61929"/>
    </reaction>
    <physiologicalReaction direction="left-to-right" evidence="7">
        <dbReference type="Rhea" id="RHEA:10025"/>
    </physiologicalReaction>
</comment>
<comment type="subcellular location">
    <subcellularLocation>
        <location evidence="1">Nucleus</location>
    </subcellularLocation>
</comment>
<dbReference type="GO" id="GO:0003676">
    <property type="term" value="F:nucleic acid binding"/>
    <property type="evidence" value="ECO:0007669"/>
    <property type="project" value="InterPro"/>
</dbReference>
<feature type="domain" description="Methyltransferase small" evidence="18">
    <location>
        <begin position="104"/>
        <end position="201"/>
    </location>
</feature>
<dbReference type="GO" id="GO:0032259">
    <property type="term" value="P:methylation"/>
    <property type="evidence" value="ECO:0007669"/>
    <property type="project" value="UniProtKB-KW"/>
</dbReference>
<gene>
    <name evidence="19" type="ORF">QTO34_014964</name>
</gene>
<dbReference type="GO" id="GO:0005634">
    <property type="term" value="C:nucleus"/>
    <property type="evidence" value="ECO:0007669"/>
    <property type="project" value="UniProtKB-SubCell"/>
</dbReference>
<evidence type="ECO:0000259" key="18">
    <source>
        <dbReference type="Pfam" id="PF05175"/>
    </source>
</evidence>